<reference evidence="5" key="3">
    <citation type="submission" date="2018-08" db="UniProtKB">
        <authorList>
            <consortium name="EnsemblPlants"/>
        </authorList>
    </citation>
    <scope>IDENTIFICATION</scope>
    <source>
        <strain evidence="5">cv. Bd21</strain>
    </source>
</reference>
<organism evidence="4">
    <name type="scientific">Brachypodium distachyon</name>
    <name type="common">Purple false brome</name>
    <name type="synonym">Trachynia distachya</name>
    <dbReference type="NCBI Taxonomy" id="15368"/>
    <lineage>
        <taxon>Eukaryota</taxon>
        <taxon>Viridiplantae</taxon>
        <taxon>Streptophyta</taxon>
        <taxon>Embryophyta</taxon>
        <taxon>Tracheophyta</taxon>
        <taxon>Spermatophyta</taxon>
        <taxon>Magnoliopsida</taxon>
        <taxon>Liliopsida</taxon>
        <taxon>Poales</taxon>
        <taxon>Poaceae</taxon>
        <taxon>BOP clade</taxon>
        <taxon>Pooideae</taxon>
        <taxon>Stipodae</taxon>
        <taxon>Brachypodieae</taxon>
        <taxon>Brachypodium</taxon>
    </lineage>
</organism>
<dbReference type="Gramene" id="PNT71093">
    <property type="protein sequence ID" value="PNT71093"/>
    <property type="gene ID" value="BRADI_2g22963v3"/>
</dbReference>
<protein>
    <recommendedName>
        <fullName evidence="7">DUF4005 domain-containing protein</fullName>
    </recommendedName>
</protein>
<feature type="compositionally biased region" description="Basic and acidic residues" evidence="3">
    <location>
        <begin position="213"/>
        <end position="233"/>
    </location>
</feature>
<feature type="compositionally biased region" description="Low complexity" evidence="3">
    <location>
        <begin position="46"/>
        <end position="59"/>
    </location>
</feature>
<evidence type="ECO:0000313" key="5">
    <source>
        <dbReference type="EnsemblPlants" id="PNT71093"/>
    </source>
</evidence>
<proteinExistence type="inferred from homology"/>
<dbReference type="PANTHER" id="PTHR32295:SF100">
    <property type="entry name" value="OS05G0463300 PROTEIN"/>
    <property type="match status" value="1"/>
</dbReference>
<dbReference type="EMBL" id="CM000881">
    <property type="protein sequence ID" value="PNT71093.1"/>
    <property type="molecule type" value="Genomic_DNA"/>
</dbReference>
<dbReference type="Proteomes" id="UP000008810">
    <property type="component" value="Chromosome 2"/>
</dbReference>
<feature type="region of interest" description="Disordered" evidence="3">
    <location>
        <begin position="301"/>
        <end position="535"/>
    </location>
</feature>
<dbReference type="STRING" id="15368.A0A2K2D9Z6"/>
<evidence type="ECO:0000256" key="1">
    <source>
        <dbReference type="ARBA" id="ARBA00022860"/>
    </source>
</evidence>
<evidence type="ECO:0000256" key="2">
    <source>
        <dbReference type="ARBA" id="ARBA00024341"/>
    </source>
</evidence>
<comment type="similarity">
    <text evidence="2">Belongs to the IQD family.</text>
</comment>
<dbReference type="PROSITE" id="PS50096">
    <property type="entry name" value="IQ"/>
    <property type="match status" value="1"/>
</dbReference>
<dbReference type="InterPro" id="IPR000048">
    <property type="entry name" value="IQ_motif_EF-hand-BS"/>
</dbReference>
<keyword evidence="6" id="KW-1185">Reference proteome</keyword>
<dbReference type="GO" id="GO:0005516">
    <property type="term" value="F:calmodulin binding"/>
    <property type="evidence" value="ECO:0007669"/>
    <property type="project" value="UniProtKB-KW"/>
</dbReference>
<evidence type="ECO:0000313" key="6">
    <source>
        <dbReference type="Proteomes" id="UP000008810"/>
    </source>
</evidence>
<accession>A0A2K2D9Z6</accession>
<feature type="region of interest" description="Disordered" evidence="3">
    <location>
        <begin position="1"/>
        <end position="91"/>
    </location>
</feature>
<keyword evidence="1" id="KW-0112">Calmodulin-binding</keyword>
<feature type="compositionally biased region" description="Basic and acidic residues" evidence="3">
    <location>
        <begin position="19"/>
        <end position="34"/>
    </location>
</feature>
<feature type="compositionally biased region" description="Basic and acidic residues" evidence="3">
    <location>
        <begin position="70"/>
        <end position="81"/>
    </location>
</feature>
<name>A0A2K2D9Z6_BRADI</name>
<reference evidence="4 5" key="1">
    <citation type="journal article" date="2010" name="Nature">
        <title>Genome sequencing and analysis of the model grass Brachypodium distachyon.</title>
        <authorList>
            <consortium name="International Brachypodium Initiative"/>
        </authorList>
    </citation>
    <scope>NUCLEOTIDE SEQUENCE [LARGE SCALE GENOMIC DNA]</scope>
    <source>
        <strain evidence="4 5">Bd21</strain>
    </source>
</reference>
<dbReference type="EnsemblPlants" id="PNT71093">
    <property type="protein sequence ID" value="PNT71093"/>
    <property type="gene ID" value="BRADI_2g22963v3"/>
</dbReference>
<dbReference type="FunCoup" id="A0A2K2D9Z6">
    <property type="interactions" value="1"/>
</dbReference>
<reference evidence="4" key="2">
    <citation type="submission" date="2017-06" db="EMBL/GenBank/DDBJ databases">
        <title>WGS assembly of Brachypodium distachyon.</title>
        <authorList>
            <consortium name="The International Brachypodium Initiative"/>
            <person name="Lucas S."/>
            <person name="Harmon-Smith M."/>
            <person name="Lail K."/>
            <person name="Tice H."/>
            <person name="Grimwood J."/>
            <person name="Bruce D."/>
            <person name="Barry K."/>
            <person name="Shu S."/>
            <person name="Lindquist E."/>
            <person name="Wang M."/>
            <person name="Pitluck S."/>
            <person name="Vogel J.P."/>
            <person name="Garvin D.F."/>
            <person name="Mockler T.C."/>
            <person name="Schmutz J."/>
            <person name="Rokhsar D."/>
            <person name="Bevan M.W."/>
        </authorList>
    </citation>
    <scope>NUCLEOTIDE SEQUENCE</scope>
    <source>
        <strain evidence="4">Bd21</strain>
    </source>
</reference>
<dbReference type="AlphaFoldDB" id="A0A2K2D9Z6"/>
<feature type="compositionally biased region" description="Pro residues" evidence="3">
    <location>
        <begin position="351"/>
        <end position="362"/>
    </location>
</feature>
<dbReference type="OrthoDB" id="694389at2759"/>
<evidence type="ECO:0000256" key="3">
    <source>
        <dbReference type="SAM" id="MobiDB-lite"/>
    </source>
</evidence>
<gene>
    <name evidence="5" type="primary">LOC100832435</name>
    <name evidence="4" type="ORF">BRADI_2g22963v3</name>
</gene>
<dbReference type="Pfam" id="PF00612">
    <property type="entry name" value="IQ"/>
    <property type="match status" value="1"/>
</dbReference>
<dbReference type="PANTHER" id="PTHR32295">
    <property type="entry name" value="IQ-DOMAIN 5-RELATED"/>
    <property type="match status" value="1"/>
</dbReference>
<evidence type="ECO:0000313" key="4">
    <source>
        <dbReference type="EMBL" id="PNT71093.1"/>
    </source>
</evidence>
<feature type="region of interest" description="Disordered" evidence="3">
    <location>
        <begin position="190"/>
        <end position="281"/>
    </location>
</feature>
<sequence>MGRKGRWFDAVQRILTTSEPDRDEKESKKAERPANKSNFRKIWQFSKSSPSNPSSSAAPETALPPSQPDHQQEAEEIREAESAGTTSEQISDGRYLVAEPASATATAVAAQATEAVASVVAVTPRAPVSSKEELAIVRIQTACRGYLARRGHQARGQARLMELMEGITVRRQTEEALYCMQTMTRVQTQINSRRAKTEEGKKALKSQIQQKQSLDKAKIGEGWDHSHQSKEQLEALQATKQEAASRRQRAMSYAFSRQWRNRPRNPSASGRGATTPMHDPTFMDPGCPNWGWSIAERSMAAARPWENQSAPQGKDRAPAKSAAGVRTAKPRVSISIQIPPPTTPPGSRSARPPPGWPSPSTPTRPRSPSVLGRAPSPRGSALHRSTSGLSERPRSSQEHLGSGSSSPIQGGKEQQQGPLSLRRTTSLRSGELPRLSLGARPDVDTSEAGGAPVTPSYMQPTKSVRAKAGGGASPAAGDRAAEFPPEKAPPVSSPSVKKRLPMEFAKKASVPPASPRKLKAAERAKRPSQPPSPRL</sequence>
<dbReference type="SMART" id="SM00015">
    <property type="entry name" value="IQ"/>
    <property type="match status" value="1"/>
</dbReference>
<feature type="compositionally biased region" description="Polar residues" evidence="3">
    <location>
        <begin position="412"/>
        <end position="428"/>
    </location>
</feature>
<evidence type="ECO:0008006" key="7">
    <source>
        <dbReference type="Google" id="ProtNLM"/>
    </source>
</evidence>